<dbReference type="PANTHER" id="PTHR43856">
    <property type="entry name" value="CARDIOLIPIN HYDROLASE"/>
    <property type="match status" value="1"/>
</dbReference>
<keyword evidence="10" id="KW-1185">Reference proteome</keyword>
<evidence type="ECO:0000256" key="4">
    <source>
        <dbReference type="ARBA" id="ARBA00022801"/>
    </source>
</evidence>
<dbReference type="InterPro" id="IPR001736">
    <property type="entry name" value="PLipase_D/transphosphatidylase"/>
</dbReference>
<dbReference type="InterPro" id="IPR051406">
    <property type="entry name" value="PLD_domain"/>
</dbReference>
<evidence type="ECO:0000256" key="1">
    <source>
        <dbReference type="ARBA" id="ARBA00000798"/>
    </source>
</evidence>
<evidence type="ECO:0000256" key="3">
    <source>
        <dbReference type="ARBA" id="ARBA00012027"/>
    </source>
</evidence>
<keyword evidence="7" id="KW-1133">Transmembrane helix</keyword>
<sequence>MGTFINGVNCDIYIGKGAGKKLLDDIKNAKHSIKITSPYLSPSLVKHLIELNSEKKNIHLITTDTIEDYENSYRKNIHELIKQHQIKDEAAEKIRNKWIDSTKFILFGIIGFSLTLLLTTYFYRELKLLYGIIPIILAILVFKFYQNKIKQKRIYNYHYSQLFPFKVFISPRNNNAYKNRFIHGKIYIIDDEIVYMGSLNFTKSGTEDNYETRIRTTDPAAITTILNEFNNLFHHSGLPERDIQQWGKILYTETIN</sequence>
<reference evidence="10" key="1">
    <citation type="submission" date="2016-10" db="EMBL/GenBank/DDBJ databases">
        <authorList>
            <person name="Varghese N."/>
            <person name="Submissions S."/>
        </authorList>
    </citation>
    <scope>NUCLEOTIDE SEQUENCE [LARGE SCALE GENOMIC DNA]</scope>
    <source>
        <strain evidence="10">DSM 17934</strain>
    </source>
</reference>
<comment type="catalytic activity">
    <reaction evidence="1">
        <text>a 1,2-diacyl-sn-glycero-3-phosphocholine + H2O = a 1,2-diacyl-sn-glycero-3-phosphate + choline + H(+)</text>
        <dbReference type="Rhea" id="RHEA:14445"/>
        <dbReference type="ChEBI" id="CHEBI:15354"/>
        <dbReference type="ChEBI" id="CHEBI:15377"/>
        <dbReference type="ChEBI" id="CHEBI:15378"/>
        <dbReference type="ChEBI" id="CHEBI:57643"/>
        <dbReference type="ChEBI" id="CHEBI:58608"/>
        <dbReference type="EC" id="3.1.4.4"/>
    </reaction>
</comment>
<keyword evidence="6" id="KW-0443">Lipid metabolism</keyword>
<dbReference type="SUPFAM" id="SSF56024">
    <property type="entry name" value="Phospholipase D/nuclease"/>
    <property type="match status" value="1"/>
</dbReference>
<evidence type="ECO:0000259" key="8">
    <source>
        <dbReference type="PROSITE" id="PS50035"/>
    </source>
</evidence>
<feature type="domain" description="PLD phosphodiesterase" evidence="8">
    <location>
        <begin position="178"/>
        <end position="205"/>
    </location>
</feature>
<dbReference type="STRING" id="402734.SAMN05660918_1229"/>
<dbReference type="RefSeq" id="WP_091309762.1">
    <property type="nucleotide sequence ID" value="NZ_CBCSJU010000002.1"/>
</dbReference>
<dbReference type="GO" id="GO:0016042">
    <property type="term" value="P:lipid catabolic process"/>
    <property type="evidence" value="ECO:0007669"/>
    <property type="project" value="UniProtKB-KW"/>
</dbReference>
<dbReference type="Gene3D" id="3.30.870.10">
    <property type="entry name" value="Endonuclease Chain A"/>
    <property type="match status" value="1"/>
</dbReference>
<gene>
    <name evidence="9" type="ORF">SAMN05660918_1229</name>
</gene>
<dbReference type="SMART" id="SM00155">
    <property type="entry name" value="PLDc"/>
    <property type="match status" value="1"/>
</dbReference>
<keyword evidence="5" id="KW-0442">Lipid degradation</keyword>
<feature type="transmembrane region" description="Helical" evidence="7">
    <location>
        <begin position="104"/>
        <end position="122"/>
    </location>
</feature>
<evidence type="ECO:0000256" key="6">
    <source>
        <dbReference type="ARBA" id="ARBA00023098"/>
    </source>
</evidence>
<evidence type="ECO:0000256" key="7">
    <source>
        <dbReference type="SAM" id="Phobius"/>
    </source>
</evidence>
<protein>
    <recommendedName>
        <fullName evidence="3">phospholipase D</fullName>
        <ecNumber evidence="3">3.1.4.4</ecNumber>
    </recommendedName>
</protein>
<feature type="transmembrane region" description="Helical" evidence="7">
    <location>
        <begin position="128"/>
        <end position="145"/>
    </location>
</feature>
<dbReference type="InterPro" id="IPR025202">
    <property type="entry name" value="PLD-like_dom"/>
</dbReference>
<keyword evidence="7" id="KW-0472">Membrane</keyword>
<dbReference type="PROSITE" id="PS50035">
    <property type="entry name" value="PLD"/>
    <property type="match status" value="1"/>
</dbReference>
<dbReference type="GO" id="GO:0004630">
    <property type="term" value="F:phospholipase D activity"/>
    <property type="evidence" value="ECO:0007669"/>
    <property type="project" value="UniProtKB-EC"/>
</dbReference>
<dbReference type="Proteomes" id="UP000199702">
    <property type="component" value="Unassembled WGS sequence"/>
</dbReference>
<proteinExistence type="inferred from homology"/>
<evidence type="ECO:0000256" key="2">
    <source>
        <dbReference type="ARBA" id="ARBA00008664"/>
    </source>
</evidence>
<evidence type="ECO:0000313" key="10">
    <source>
        <dbReference type="Proteomes" id="UP000199702"/>
    </source>
</evidence>
<organism evidence="9 10">
    <name type="scientific">Flavobacterium terrigena</name>
    <dbReference type="NCBI Taxonomy" id="402734"/>
    <lineage>
        <taxon>Bacteria</taxon>
        <taxon>Pseudomonadati</taxon>
        <taxon>Bacteroidota</taxon>
        <taxon>Flavobacteriia</taxon>
        <taxon>Flavobacteriales</taxon>
        <taxon>Flavobacteriaceae</taxon>
        <taxon>Flavobacterium</taxon>
    </lineage>
</organism>
<dbReference type="EC" id="3.1.4.4" evidence="3"/>
<dbReference type="GO" id="GO:0006793">
    <property type="term" value="P:phosphorus metabolic process"/>
    <property type="evidence" value="ECO:0007669"/>
    <property type="project" value="UniProtKB-ARBA"/>
</dbReference>
<dbReference type="OrthoDB" id="750814at2"/>
<evidence type="ECO:0000256" key="5">
    <source>
        <dbReference type="ARBA" id="ARBA00022963"/>
    </source>
</evidence>
<accession>A0A1H6S9T1</accession>
<dbReference type="EMBL" id="FNYA01000002">
    <property type="protein sequence ID" value="SEI63566.1"/>
    <property type="molecule type" value="Genomic_DNA"/>
</dbReference>
<keyword evidence="7" id="KW-0812">Transmembrane</keyword>
<comment type="similarity">
    <text evidence="2">Belongs to the phospholipase D family.</text>
</comment>
<evidence type="ECO:0000313" key="9">
    <source>
        <dbReference type="EMBL" id="SEI63566.1"/>
    </source>
</evidence>
<dbReference type="PANTHER" id="PTHR43856:SF1">
    <property type="entry name" value="MITOCHONDRIAL CARDIOLIPIN HYDROLASE"/>
    <property type="match status" value="1"/>
</dbReference>
<name>A0A1H6S9T1_9FLAO</name>
<dbReference type="Pfam" id="PF13091">
    <property type="entry name" value="PLDc_2"/>
    <property type="match status" value="1"/>
</dbReference>
<dbReference type="AlphaFoldDB" id="A0A1H6S9T1"/>
<dbReference type="GO" id="GO:0016891">
    <property type="term" value="F:RNA endonuclease activity producing 5'-phosphomonoesters, hydrolytic mechanism"/>
    <property type="evidence" value="ECO:0007669"/>
    <property type="project" value="TreeGrafter"/>
</dbReference>
<keyword evidence="4" id="KW-0378">Hydrolase</keyword>